<evidence type="ECO:0000313" key="5">
    <source>
        <dbReference type="Proteomes" id="UP000822476"/>
    </source>
</evidence>
<organism evidence="4 5">
    <name type="scientific">Paragonimus skrjabini miyazakii</name>
    <dbReference type="NCBI Taxonomy" id="59628"/>
    <lineage>
        <taxon>Eukaryota</taxon>
        <taxon>Metazoa</taxon>
        <taxon>Spiralia</taxon>
        <taxon>Lophotrochozoa</taxon>
        <taxon>Platyhelminthes</taxon>
        <taxon>Trematoda</taxon>
        <taxon>Digenea</taxon>
        <taxon>Plagiorchiida</taxon>
        <taxon>Troglotremata</taxon>
        <taxon>Troglotrematidae</taxon>
        <taxon>Paragonimus</taxon>
    </lineage>
</organism>
<sequence length="926" mass="104162">MGGIGCGAIGRGYRGEFVRSSLIPGMYAYDKQPTDQFILTVRNQDKVLYQQVLSPHNSPSSIPSGLRSWSWGFPAENAHYIGLYPRSWTIYELPQFRLILICEQISPVIPHNYKTTCLPSCVFVWRVLNFGEVPLSVSISFSWYGPDHVPRNATNSSLFSQPSSTRRQSDSASECANGIVASEESLQSTNGMDSECLSSYLCRSSSFNSNPSSTYGCLLDRMIGNELPCCFGIAAKNTDQVTISRCPAFLFERHLSLNLTLPASINTGVSDSLSTADMRSYQSAPSARMIWDELHSPSGLKDTGTANYFIPNTPSLRRRNPKLAMIVSATCTVPVAHLNAENSSTPGQAQMEFAVVWHSPVVRFRGNGVVYTRRYARWFPQPGMEGAKRLLEHALTNWPRWVSKIERWQSPILENSSLPDWYKSALFNELYYLTDGGTLWLDPVQVGAIHSDGTDIIPIDFVRIDKGKSQLDPHELTGRAGAKNESSIDWKWECWQSRAQLAREIGLFAYLEGHEYRMFNTVDVHYYSSWALIKLWPKLQLAFNYDCADLTIEEDQTETYFIHRGLYGIRNVESSVPHDFGDPENEPWRDVNAYVMFPTDNWKDLNPKFILQTWRDWRLTQDDHYLLYMLPIIHRVIRICLKAWDLDGDGIIENSGFPDQTFDTWTACGISAYTGGLWIACLYAAHDMLEYALSANSSFGAWLHQSHDDTGTPWTQVKKELLSVLTGAKLAYNQALWTGSYYAYQNTRSGNHDSIMAAQLCGHWFLRATGAPADAILPSNQVLIALKTIQDVNWQSIKKGVAGAVNGALPGSKQDLSNVQAEEFWVGVNYAIASTMVMEGMTEEGLSLAGACYNTVYNRFGLQFQTPEAYLLDGRFRCPGYMRPLAIWSIQQALELTNQHHPSTVISNPVTDEDDDDRLPNPSQRH</sequence>
<dbReference type="PANTHER" id="PTHR12654">
    <property type="entry name" value="BILE ACID BETA-GLUCOSIDASE-RELATED"/>
    <property type="match status" value="1"/>
</dbReference>
<dbReference type="GO" id="GO:0005975">
    <property type="term" value="P:carbohydrate metabolic process"/>
    <property type="evidence" value="ECO:0007669"/>
    <property type="project" value="InterPro"/>
</dbReference>
<comment type="caution">
    <text evidence="4">The sequence shown here is derived from an EMBL/GenBank/DDBJ whole genome shotgun (WGS) entry which is preliminary data.</text>
</comment>
<name>A0A8S9YED8_9TREM</name>
<dbReference type="InterPro" id="IPR008928">
    <property type="entry name" value="6-hairpin_glycosidase_sf"/>
</dbReference>
<dbReference type="InterPro" id="IPR024462">
    <property type="entry name" value="GH116_N"/>
</dbReference>
<reference evidence="4" key="1">
    <citation type="submission" date="2019-07" db="EMBL/GenBank/DDBJ databases">
        <title>Annotation for the trematode Paragonimus miyazaki's.</title>
        <authorList>
            <person name="Choi Y.-J."/>
        </authorList>
    </citation>
    <scope>NUCLEOTIDE SEQUENCE</scope>
    <source>
        <strain evidence="4">Japan</strain>
    </source>
</reference>
<keyword evidence="5" id="KW-1185">Reference proteome</keyword>
<dbReference type="AlphaFoldDB" id="A0A8S9YED8"/>
<evidence type="ECO:0000259" key="3">
    <source>
        <dbReference type="Pfam" id="PF12215"/>
    </source>
</evidence>
<gene>
    <name evidence="4" type="ORF">EG68_07406</name>
</gene>
<proteinExistence type="predicted"/>
<accession>A0A8S9YED8</accession>
<dbReference type="InterPro" id="IPR006775">
    <property type="entry name" value="GH116_catalytic"/>
</dbReference>
<evidence type="ECO:0008006" key="6">
    <source>
        <dbReference type="Google" id="ProtNLM"/>
    </source>
</evidence>
<dbReference type="Gene3D" id="1.50.10.10">
    <property type="match status" value="1"/>
</dbReference>
<feature type="domain" description="Glycosyl-hydrolase family 116 N-terminal" evidence="3">
    <location>
        <begin position="1"/>
        <end position="401"/>
    </location>
</feature>
<dbReference type="OrthoDB" id="730489at2759"/>
<feature type="domain" description="Glycosyl-hydrolase family 116 catalytic region" evidence="2">
    <location>
        <begin position="506"/>
        <end position="890"/>
    </location>
</feature>
<evidence type="ECO:0000259" key="2">
    <source>
        <dbReference type="Pfam" id="PF04685"/>
    </source>
</evidence>
<dbReference type="InterPro" id="IPR052566">
    <property type="entry name" value="Non-lysos_glucosylceramidase"/>
</dbReference>
<dbReference type="Pfam" id="PF12215">
    <property type="entry name" value="Glyco_hydr_116N"/>
    <property type="match status" value="1"/>
</dbReference>
<dbReference type="InterPro" id="IPR012341">
    <property type="entry name" value="6hp_glycosidase-like_sf"/>
</dbReference>
<dbReference type="EMBL" id="JTDE01021535">
    <property type="protein sequence ID" value="KAF7232797.1"/>
    <property type="molecule type" value="Genomic_DNA"/>
</dbReference>
<feature type="region of interest" description="Disordered" evidence="1">
    <location>
        <begin position="903"/>
        <end position="926"/>
    </location>
</feature>
<dbReference type="SUPFAM" id="SSF48208">
    <property type="entry name" value="Six-hairpin glycosidases"/>
    <property type="match status" value="1"/>
</dbReference>
<evidence type="ECO:0000313" key="4">
    <source>
        <dbReference type="EMBL" id="KAF7232797.1"/>
    </source>
</evidence>
<dbReference type="GO" id="GO:0008422">
    <property type="term" value="F:beta-glucosidase activity"/>
    <property type="evidence" value="ECO:0007669"/>
    <property type="project" value="TreeGrafter"/>
</dbReference>
<evidence type="ECO:0000256" key="1">
    <source>
        <dbReference type="SAM" id="MobiDB-lite"/>
    </source>
</evidence>
<dbReference type="Proteomes" id="UP000822476">
    <property type="component" value="Unassembled WGS sequence"/>
</dbReference>
<dbReference type="Pfam" id="PF04685">
    <property type="entry name" value="DUF608"/>
    <property type="match status" value="1"/>
</dbReference>
<dbReference type="PANTHER" id="PTHR12654:SF0">
    <property type="entry name" value="NON-LYSOSOMAL GLUCOSYLCERAMIDASE"/>
    <property type="match status" value="1"/>
</dbReference>
<protein>
    <recommendedName>
        <fullName evidence="6">Non-lysosomal glucosylceramidase</fullName>
    </recommendedName>
</protein>